<dbReference type="VEuPathDB" id="FungiDB:MAPG_00918"/>
<dbReference type="OrthoDB" id="3469466at2759"/>
<evidence type="ECO:0000313" key="3">
    <source>
        <dbReference type="EnsemblFungi" id="MAPG_00918T0"/>
    </source>
</evidence>
<dbReference type="InterPro" id="IPR045518">
    <property type="entry name" value="2EXR"/>
</dbReference>
<organism evidence="3 4">
    <name type="scientific">Magnaporthiopsis poae (strain ATCC 64411 / 73-15)</name>
    <name type="common">Kentucky bluegrass fungus</name>
    <name type="synonym">Magnaporthe poae</name>
    <dbReference type="NCBI Taxonomy" id="644358"/>
    <lineage>
        <taxon>Eukaryota</taxon>
        <taxon>Fungi</taxon>
        <taxon>Dikarya</taxon>
        <taxon>Ascomycota</taxon>
        <taxon>Pezizomycotina</taxon>
        <taxon>Sordariomycetes</taxon>
        <taxon>Sordariomycetidae</taxon>
        <taxon>Magnaporthales</taxon>
        <taxon>Magnaporthaceae</taxon>
        <taxon>Magnaporthiopsis</taxon>
    </lineage>
</organism>
<reference evidence="2" key="1">
    <citation type="submission" date="2010-05" db="EMBL/GenBank/DDBJ databases">
        <title>The Genome Sequence of Magnaporthe poae strain ATCC 64411.</title>
        <authorList>
            <consortium name="The Broad Institute Genome Sequencing Platform"/>
            <consortium name="Broad Institute Genome Sequencing Center for Infectious Disease"/>
            <person name="Ma L.-J."/>
            <person name="Dead R."/>
            <person name="Young S."/>
            <person name="Zeng Q."/>
            <person name="Koehrsen M."/>
            <person name="Alvarado L."/>
            <person name="Berlin A."/>
            <person name="Chapman S.B."/>
            <person name="Chen Z."/>
            <person name="Freedman E."/>
            <person name="Gellesch M."/>
            <person name="Goldberg J."/>
            <person name="Griggs A."/>
            <person name="Gujja S."/>
            <person name="Heilman E.R."/>
            <person name="Heiman D."/>
            <person name="Hepburn T."/>
            <person name="Howarth C."/>
            <person name="Jen D."/>
            <person name="Larson L."/>
            <person name="Mehta T."/>
            <person name="Neiman D."/>
            <person name="Pearson M."/>
            <person name="Roberts A."/>
            <person name="Saif S."/>
            <person name="Shea T."/>
            <person name="Shenoy N."/>
            <person name="Sisk P."/>
            <person name="Stolte C."/>
            <person name="Sykes S."/>
            <person name="Walk T."/>
            <person name="White J."/>
            <person name="Yandava C."/>
            <person name="Haas B."/>
            <person name="Nusbaum C."/>
            <person name="Birren B."/>
        </authorList>
    </citation>
    <scope>NUCLEOTIDE SEQUENCE</scope>
    <source>
        <strain evidence="2">ATCC 64411</strain>
    </source>
</reference>
<dbReference type="STRING" id="644358.A0A0C4DMB4"/>
<dbReference type="EnsemblFungi" id="MAPG_00918T0">
    <property type="protein sequence ID" value="MAPG_00918T0"/>
    <property type="gene ID" value="MAPG_00918"/>
</dbReference>
<dbReference type="eggNOG" id="ENOG502RQ3T">
    <property type="taxonomic scope" value="Eukaryota"/>
</dbReference>
<dbReference type="OMA" id="SEIHYAV"/>
<dbReference type="Pfam" id="PF20150">
    <property type="entry name" value="2EXR"/>
    <property type="match status" value="1"/>
</dbReference>
<gene>
    <name evidence="2" type="ORF">MAPG_00918</name>
</gene>
<proteinExistence type="predicted"/>
<reference evidence="4" key="2">
    <citation type="submission" date="2010-05" db="EMBL/GenBank/DDBJ databases">
        <title>The genome sequence of Magnaporthe poae strain ATCC 64411.</title>
        <authorList>
            <person name="Ma L.-J."/>
            <person name="Dead R."/>
            <person name="Young S."/>
            <person name="Zeng Q."/>
            <person name="Koehrsen M."/>
            <person name="Alvarado L."/>
            <person name="Berlin A."/>
            <person name="Chapman S.B."/>
            <person name="Chen Z."/>
            <person name="Freedman E."/>
            <person name="Gellesch M."/>
            <person name="Goldberg J."/>
            <person name="Griggs A."/>
            <person name="Gujja S."/>
            <person name="Heilman E.R."/>
            <person name="Heiman D."/>
            <person name="Hepburn T."/>
            <person name="Howarth C."/>
            <person name="Jen D."/>
            <person name="Larson L."/>
            <person name="Mehta T."/>
            <person name="Neiman D."/>
            <person name="Pearson M."/>
            <person name="Roberts A."/>
            <person name="Saif S."/>
            <person name="Shea T."/>
            <person name="Shenoy N."/>
            <person name="Sisk P."/>
            <person name="Stolte C."/>
            <person name="Sykes S."/>
            <person name="Walk T."/>
            <person name="White J."/>
            <person name="Yandava C."/>
            <person name="Haas B."/>
            <person name="Nusbaum C."/>
            <person name="Birren B."/>
        </authorList>
    </citation>
    <scope>NUCLEOTIDE SEQUENCE [LARGE SCALE GENOMIC DNA]</scope>
    <source>
        <strain evidence="4">ATCC 64411 / 73-15</strain>
    </source>
</reference>
<dbReference type="AlphaFoldDB" id="A0A0C4DMB4"/>
<evidence type="ECO:0000313" key="2">
    <source>
        <dbReference type="EMBL" id="KLU81837.1"/>
    </source>
</evidence>
<evidence type="ECO:0000313" key="4">
    <source>
        <dbReference type="Proteomes" id="UP000011715"/>
    </source>
</evidence>
<dbReference type="EMBL" id="ADBL01000223">
    <property type="status" value="NOT_ANNOTATED_CDS"/>
    <property type="molecule type" value="Genomic_DNA"/>
</dbReference>
<keyword evidence="4" id="KW-1185">Reference proteome</keyword>
<evidence type="ECO:0000259" key="1">
    <source>
        <dbReference type="Pfam" id="PF20150"/>
    </source>
</evidence>
<accession>A0A0C4DMB4</accession>
<reference evidence="2" key="3">
    <citation type="submission" date="2011-03" db="EMBL/GenBank/DDBJ databases">
        <title>Annotation of Magnaporthe poae ATCC 64411.</title>
        <authorList>
            <person name="Ma L.-J."/>
            <person name="Dead R."/>
            <person name="Young S.K."/>
            <person name="Zeng Q."/>
            <person name="Gargeya S."/>
            <person name="Fitzgerald M."/>
            <person name="Haas B."/>
            <person name="Abouelleil A."/>
            <person name="Alvarado L."/>
            <person name="Arachchi H.M."/>
            <person name="Berlin A."/>
            <person name="Brown A."/>
            <person name="Chapman S.B."/>
            <person name="Chen Z."/>
            <person name="Dunbar C."/>
            <person name="Freedman E."/>
            <person name="Gearin G."/>
            <person name="Gellesch M."/>
            <person name="Goldberg J."/>
            <person name="Griggs A."/>
            <person name="Gujja S."/>
            <person name="Heiman D."/>
            <person name="Howarth C."/>
            <person name="Larson L."/>
            <person name="Lui A."/>
            <person name="MacDonald P.J.P."/>
            <person name="Mehta T."/>
            <person name="Montmayeur A."/>
            <person name="Murphy C."/>
            <person name="Neiman D."/>
            <person name="Pearson M."/>
            <person name="Priest M."/>
            <person name="Roberts A."/>
            <person name="Saif S."/>
            <person name="Shea T."/>
            <person name="Shenoy N."/>
            <person name="Sisk P."/>
            <person name="Stolte C."/>
            <person name="Sykes S."/>
            <person name="Yandava C."/>
            <person name="Wortman J."/>
            <person name="Nusbaum C."/>
            <person name="Birren B."/>
        </authorList>
    </citation>
    <scope>NUCLEOTIDE SEQUENCE</scope>
    <source>
        <strain evidence="2">ATCC 64411</strain>
    </source>
</reference>
<dbReference type="EMBL" id="GL876966">
    <property type="protein sequence ID" value="KLU81837.1"/>
    <property type="molecule type" value="Genomic_DNA"/>
</dbReference>
<reference evidence="3" key="4">
    <citation type="journal article" date="2015" name="G3 (Bethesda)">
        <title>Genome sequences of three phytopathogenic species of the Magnaporthaceae family of fungi.</title>
        <authorList>
            <person name="Okagaki L.H."/>
            <person name="Nunes C.C."/>
            <person name="Sailsbery J."/>
            <person name="Clay B."/>
            <person name="Brown D."/>
            <person name="John T."/>
            <person name="Oh Y."/>
            <person name="Young N."/>
            <person name="Fitzgerald M."/>
            <person name="Haas B.J."/>
            <person name="Zeng Q."/>
            <person name="Young S."/>
            <person name="Adiconis X."/>
            <person name="Fan L."/>
            <person name="Levin J.Z."/>
            <person name="Mitchell T.K."/>
            <person name="Okubara P.A."/>
            <person name="Farman M.L."/>
            <person name="Kohn L.M."/>
            <person name="Birren B."/>
            <person name="Ma L.-J."/>
            <person name="Dean R.A."/>
        </authorList>
    </citation>
    <scope>NUCLEOTIDE SEQUENCE</scope>
    <source>
        <strain evidence="3">ATCC 64411 / 73-15</strain>
    </source>
</reference>
<sequence>MATQEDDSLALAFHLFPSLPTELRLRIWQAALERNRIIRVFVASHLDLDADDAGDNDAELECRSHGGIPPHLIRSIPRIYGSEIHYAVVADGYDLVHPLLSVSREARGVTLRFYRMQMPCIFGGNASKKWVDSLCAAALPPPGKEWCHGTLYMNPEFDFLLRLGSGETYGRDLDGKEDVTIDFIQRFKTVYDPSGVGLLNMVVNMEALESFKGVLKRSCLEPAATEAFRETFSQLRQVWFLDLCPTGHGYGHTTLSRPGTSPFFSYSYPMMVSTPNFDRLPRDPRAIDLTKVPSFRNRTGPETFFPQWKRLMEAWGVSGEGQAGTTTDFRLMLAADSRPFGQAYDREGALQCLYTERRRYDAAVGERDDVMVDMVNPVFGFWLFPATPLPLGIGQPAAWVQLVAMDMSASWPELGLFSFPEGEA</sequence>
<protein>
    <recommendedName>
        <fullName evidence="1">2EXR domain-containing protein</fullName>
    </recommendedName>
</protein>
<dbReference type="PANTHER" id="PTHR35910">
    <property type="entry name" value="2EXR DOMAIN-CONTAINING PROTEIN"/>
    <property type="match status" value="1"/>
</dbReference>
<dbReference type="PANTHER" id="PTHR35910:SF1">
    <property type="entry name" value="2EXR DOMAIN-CONTAINING PROTEIN"/>
    <property type="match status" value="1"/>
</dbReference>
<name>A0A0C4DMB4_MAGP6</name>
<feature type="domain" description="2EXR" evidence="1">
    <location>
        <begin position="13"/>
        <end position="159"/>
    </location>
</feature>
<reference evidence="3" key="5">
    <citation type="submission" date="2015-06" db="UniProtKB">
        <authorList>
            <consortium name="EnsemblFungi"/>
        </authorList>
    </citation>
    <scope>IDENTIFICATION</scope>
    <source>
        <strain evidence="3">ATCC 64411</strain>
    </source>
</reference>
<dbReference type="Proteomes" id="UP000011715">
    <property type="component" value="Unassembled WGS sequence"/>
</dbReference>